<proteinExistence type="predicted"/>
<sequence length="632" mass="68917">MNDLPTILDSLFQEGMKGPPVSASSIRRLGLLSSSNPAPTSSATRSAPPSRPATSHGGHGNACATTRGARDHLNLPILPSPLGGDKSSPQQQLAVAFYGDDDADDPRWKAFMHRFFINDVDTNHDDMLFFVRPMSQSANAYRSTTTTTSSSSSSLVSDSGCSSSGGTSDKTKGSSFEKQSVAGTIASSLDPVFVLRKQPPPNILPPLPCPIMWKETFFLNLIVQMPCKLTVAVCRRQAPRHPGGGSPRTVVRKQISKRVYALPNRSRVDGPKDDIGPPECSWPLIYYVIDDYEDMFEDVIVENGEYLCVELSARMPVGALSSPHNNDVPATDASVPSSFTSPPISNKLSDRLDLFDEKRGMWYDRPSAPNSFSNTGSRLNSAKSRLGSARSTYSTGTSHRHSARGTKVVLFQGAASYSALMDNYFTRIRPKNLLSRLRKPVYPTEYIMMRGPSGKGYAQVAVTGMQHAHEDVPQRPSDDASSNSEAMVTSPDPKCRKVVLVSSSSRRKSDPFQPNPPEKESSVQPPRSLASLQAHQHYTSPRPLAESRTSPADPNAAKSRLSPRLNQATSTPLLSGWFKKWSLQAIAGNFAQAAAPPPPPKSIQCCMTFVSIPWTSIIHDLYAFRDRLGEYQ</sequence>
<comment type="caution">
    <text evidence="1">The sequence shown here is derived from an EMBL/GenBank/DDBJ whole genome shotgun (WGS) entry which is preliminary data.</text>
</comment>
<evidence type="ECO:0000313" key="2">
    <source>
        <dbReference type="Proteomes" id="UP001145114"/>
    </source>
</evidence>
<reference evidence="1" key="1">
    <citation type="submission" date="2022-06" db="EMBL/GenBank/DDBJ databases">
        <title>Phylogenomic reconstructions and comparative analyses of Kickxellomycotina fungi.</title>
        <authorList>
            <person name="Reynolds N.K."/>
            <person name="Stajich J.E."/>
            <person name="Barry K."/>
            <person name="Grigoriev I.V."/>
            <person name="Crous P."/>
            <person name="Smith M.E."/>
        </authorList>
    </citation>
    <scope>NUCLEOTIDE SEQUENCE</scope>
    <source>
        <strain evidence="1">RSA 2271</strain>
    </source>
</reference>
<organism evidence="1 2">
    <name type="scientific">Spiromyces aspiralis</name>
    <dbReference type="NCBI Taxonomy" id="68401"/>
    <lineage>
        <taxon>Eukaryota</taxon>
        <taxon>Fungi</taxon>
        <taxon>Fungi incertae sedis</taxon>
        <taxon>Zoopagomycota</taxon>
        <taxon>Kickxellomycotina</taxon>
        <taxon>Kickxellomycetes</taxon>
        <taxon>Kickxellales</taxon>
        <taxon>Kickxellaceae</taxon>
        <taxon>Spiromyces</taxon>
    </lineage>
</organism>
<protein>
    <submittedName>
        <fullName evidence="1">Uncharacterized protein</fullName>
    </submittedName>
</protein>
<keyword evidence="2" id="KW-1185">Reference proteome</keyword>
<name>A0ACC1HVS3_9FUNG</name>
<gene>
    <name evidence="1" type="ORF">EV182_000056</name>
</gene>
<evidence type="ECO:0000313" key="1">
    <source>
        <dbReference type="EMBL" id="KAJ1680402.1"/>
    </source>
</evidence>
<accession>A0ACC1HVS3</accession>
<dbReference type="EMBL" id="JAMZIH010000002">
    <property type="protein sequence ID" value="KAJ1680402.1"/>
    <property type="molecule type" value="Genomic_DNA"/>
</dbReference>
<dbReference type="Proteomes" id="UP001145114">
    <property type="component" value="Unassembled WGS sequence"/>
</dbReference>